<evidence type="ECO:0000313" key="5">
    <source>
        <dbReference type="EMBL" id="SEN94445.1"/>
    </source>
</evidence>
<evidence type="ECO:0000256" key="3">
    <source>
        <dbReference type="ARBA" id="ARBA00023163"/>
    </source>
</evidence>
<dbReference type="SUPFAM" id="SSF46894">
    <property type="entry name" value="C-terminal effector domain of the bipartite response regulators"/>
    <property type="match status" value="1"/>
</dbReference>
<dbReference type="GO" id="GO:0006355">
    <property type="term" value="P:regulation of DNA-templated transcription"/>
    <property type="evidence" value="ECO:0007669"/>
    <property type="project" value="InterPro"/>
</dbReference>
<dbReference type="InterPro" id="IPR036388">
    <property type="entry name" value="WH-like_DNA-bd_sf"/>
</dbReference>
<dbReference type="InterPro" id="IPR016032">
    <property type="entry name" value="Sig_transdc_resp-reg_C-effctor"/>
</dbReference>
<dbReference type="CDD" id="cd06170">
    <property type="entry name" value="LuxR_C_like"/>
    <property type="match status" value="1"/>
</dbReference>
<reference evidence="5 6" key="1">
    <citation type="submission" date="2016-10" db="EMBL/GenBank/DDBJ databases">
        <authorList>
            <person name="de Groot N.N."/>
        </authorList>
    </citation>
    <scope>NUCLEOTIDE SEQUENCE [LARGE SCALE GENOMIC DNA]</scope>
    <source>
        <strain evidence="5 6">CGMCC 4.2026</strain>
    </source>
</reference>
<keyword evidence="3" id="KW-0804">Transcription</keyword>
<dbReference type="PRINTS" id="PR00038">
    <property type="entry name" value="HTHLUXR"/>
</dbReference>
<evidence type="ECO:0000256" key="1">
    <source>
        <dbReference type="ARBA" id="ARBA00023015"/>
    </source>
</evidence>
<evidence type="ECO:0000256" key="2">
    <source>
        <dbReference type="ARBA" id="ARBA00023125"/>
    </source>
</evidence>
<sequence>MRLAAAGHLHPRVAVQVARGALNIGNAGMRWGRPEHAGSGLAAAVELAERHDYVRVRDTALVTLVHLDLLGGAWHGLAERAAAWQDVPEEPLLRLDALLVSSALRVAVRGPDPQVEADLRQVAAEGERRGIVDLWLEPVAALATLRLAAGDARAALDLTAAPMRLVTVKGLWLWATDVAPPHVAALLAAGRTAEARTLVERFAAAERERRAPAPHAALLACTALLTEAGHDAEAAARDWLAAASAWGRVPRPYEALRARERAAACLRAAGNRQAAVRETEAVIAGYAALGASHDEQRARRTLTGGGRGYGDQLSPRELEVARLVAEGLTNRQIAEALSRSPKTVAAQLNSAMRKRGVTTRTALAISLTHPPALNLE</sequence>
<organism evidence="5 6">
    <name type="scientific">Actinacidiphila rubida</name>
    <dbReference type="NCBI Taxonomy" id="310780"/>
    <lineage>
        <taxon>Bacteria</taxon>
        <taxon>Bacillati</taxon>
        <taxon>Actinomycetota</taxon>
        <taxon>Actinomycetes</taxon>
        <taxon>Kitasatosporales</taxon>
        <taxon>Streptomycetaceae</taxon>
        <taxon>Actinacidiphila</taxon>
    </lineage>
</organism>
<dbReference type="GO" id="GO:0003677">
    <property type="term" value="F:DNA binding"/>
    <property type="evidence" value="ECO:0007669"/>
    <property type="project" value="UniProtKB-KW"/>
</dbReference>
<evidence type="ECO:0000313" key="6">
    <source>
        <dbReference type="Proteomes" id="UP000181951"/>
    </source>
</evidence>
<dbReference type="Pfam" id="PF00196">
    <property type="entry name" value="GerE"/>
    <property type="match status" value="1"/>
</dbReference>
<proteinExistence type="predicted"/>
<feature type="domain" description="HTH luxR-type" evidence="4">
    <location>
        <begin position="306"/>
        <end position="371"/>
    </location>
</feature>
<dbReference type="PANTHER" id="PTHR44688">
    <property type="entry name" value="DNA-BINDING TRANSCRIPTIONAL ACTIVATOR DEVR_DOSR"/>
    <property type="match status" value="1"/>
</dbReference>
<accession>A0A1H8KNI7</accession>
<keyword evidence="6" id="KW-1185">Reference proteome</keyword>
<dbReference type="Proteomes" id="UP000181951">
    <property type="component" value="Unassembled WGS sequence"/>
</dbReference>
<dbReference type="EMBL" id="FODD01000013">
    <property type="protein sequence ID" value="SEN94445.1"/>
    <property type="molecule type" value="Genomic_DNA"/>
</dbReference>
<dbReference type="STRING" id="310780.SAMN05216267_1013114"/>
<evidence type="ECO:0000259" key="4">
    <source>
        <dbReference type="PROSITE" id="PS50043"/>
    </source>
</evidence>
<dbReference type="Gene3D" id="1.10.10.10">
    <property type="entry name" value="Winged helix-like DNA-binding domain superfamily/Winged helix DNA-binding domain"/>
    <property type="match status" value="1"/>
</dbReference>
<dbReference type="PANTHER" id="PTHR44688:SF16">
    <property type="entry name" value="DNA-BINDING TRANSCRIPTIONAL ACTIVATOR DEVR_DOSR"/>
    <property type="match status" value="1"/>
</dbReference>
<protein>
    <submittedName>
        <fullName evidence="5">Regulatory protein, luxR family</fullName>
    </submittedName>
</protein>
<dbReference type="AlphaFoldDB" id="A0A1H8KNI7"/>
<dbReference type="InterPro" id="IPR000792">
    <property type="entry name" value="Tscrpt_reg_LuxR_C"/>
</dbReference>
<dbReference type="PROSITE" id="PS00622">
    <property type="entry name" value="HTH_LUXR_1"/>
    <property type="match status" value="1"/>
</dbReference>
<keyword evidence="1" id="KW-0805">Transcription regulation</keyword>
<name>A0A1H8KNI7_9ACTN</name>
<dbReference type="SMART" id="SM00421">
    <property type="entry name" value="HTH_LUXR"/>
    <property type="match status" value="1"/>
</dbReference>
<keyword evidence="2" id="KW-0238">DNA-binding</keyword>
<dbReference type="PROSITE" id="PS50043">
    <property type="entry name" value="HTH_LUXR_2"/>
    <property type="match status" value="1"/>
</dbReference>
<gene>
    <name evidence="5" type="ORF">SAMN05216267_1013114</name>
</gene>